<comment type="caution">
    <text evidence="2">The sequence shown here is derived from an EMBL/GenBank/DDBJ whole genome shotgun (WGS) entry which is preliminary data.</text>
</comment>
<sequence length="97" mass="11329">MASSTSSSPTTSRRFSSTSSESSLRDLEMEYESLRDEHLPYEEDVQFHTFIDALDRVESLIFERIPQAERRKSFSRLLTGFKMRKDKMPESTEPTEN</sequence>
<organism evidence="2 3">
    <name type="scientific">Fusarium zealandicum</name>
    <dbReference type="NCBI Taxonomy" id="1053134"/>
    <lineage>
        <taxon>Eukaryota</taxon>
        <taxon>Fungi</taxon>
        <taxon>Dikarya</taxon>
        <taxon>Ascomycota</taxon>
        <taxon>Pezizomycotina</taxon>
        <taxon>Sordariomycetes</taxon>
        <taxon>Hypocreomycetidae</taxon>
        <taxon>Hypocreales</taxon>
        <taxon>Nectriaceae</taxon>
        <taxon>Fusarium</taxon>
        <taxon>Fusarium staphyleae species complex</taxon>
    </lineage>
</organism>
<name>A0A8H4UDW4_9HYPO</name>
<reference evidence="2" key="2">
    <citation type="submission" date="2020-05" db="EMBL/GenBank/DDBJ databases">
        <authorList>
            <person name="Kim H.-S."/>
            <person name="Proctor R.H."/>
            <person name="Brown D.W."/>
        </authorList>
    </citation>
    <scope>NUCLEOTIDE SEQUENCE</scope>
    <source>
        <strain evidence="2">NRRL 22465</strain>
    </source>
</reference>
<reference evidence="2" key="1">
    <citation type="journal article" date="2020" name="BMC Genomics">
        <title>Correction to: Identification and distribution of gene clusters required for synthesis of sphingolipid metabolism inhibitors in diverse species of the filamentous fungus Fusarium.</title>
        <authorList>
            <person name="Kim H.S."/>
            <person name="Lohmar J.M."/>
            <person name="Busman M."/>
            <person name="Brown D.W."/>
            <person name="Naumann T.A."/>
            <person name="Divon H.H."/>
            <person name="Lysoe E."/>
            <person name="Uhlig S."/>
            <person name="Proctor R.H."/>
        </authorList>
    </citation>
    <scope>NUCLEOTIDE SEQUENCE</scope>
    <source>
        <strain evidence="2">NRRL 22465</strain>
    </source>
</reference>
<keyword evidence="3" id="KW-1185">Reference proteome</keyword>
<evidence type="ECO:0000313" key="3">
    <source>
        <dbReference type="Proteomes" id="UP000635477"/>
    </source>
</evidence>
<feature type="region of interest" description="Disordered" evidence="1">
    <location>
        <begin position="1"/>
        <end position="26"/>
    </location>
</feature>
<feature type="compositionally biased region" description="Low complexity" evidence="1">
    <location>
        <begin position="1"/>
        <end position="22"/>
    </location>
</feature>
<gene>
    <name evidence="2" type="ORF">FZEAL_8502</name>
</gene>
<dbReference type="Proteomes" id="UP000635477">
    <property type="component" value="Unassembled WGS sequence"/>
</dbReference>
<dbReference type="AlphaFoldDB" id="A0A8H4UDW4"/>
<dbReference type="OrthoDB" id="5099784at2759"/>
<dbReference type="EMBL" id="JABEYC010000727">
    <property type="protein sequence ID" value="KAF4974617.1"/>
    <property type="molecule type" value="Genomic_DNA"/>
</dbReference>
<evidence type="ECO:0000256" key="1">
    <source>
        <dbReference type="SAM" id="MobiDB-lite"/>
    </source>
</evidence>
<evidence type="ECO:0000313" key="2">
    <source>
        <dbReference type="EMBL" id="KAF4974617.1"/>
    </source>
</evidence>
<accession>A0A8H4UDW4</accession>
<protein>
    <submittedName>
        <fullName evidence="2">Uncharacterized protein</fullName>
    </submittedName>
</protein>
<proteinExistence type="predicted"/>